<evidence type="ECO:0000256" key="1">
    <source>
        <dbReference type="ARBA" id="ARBA00023235"/>
    </source>
</evidence>
<dbReference type="GO" id="GO:0046417">
    <property type="term" value="P:chorismate metabolic process"/>
    <property type="evidence" value="ECO:0007669"/>
    <property type="project" value="InterPro"/>
</dbReference>
<dbReference type="GO" id="GO:0009697">
    <property type="term" value="P:salicylic acid biosynthetic process"/>
    <property type="evidence" value="ECO:0007669"/>
    <property type="project" value="TreeGrafter"/>
</dbReference>
<evidence type="ECO:0000313" key="4">
    <source>
        <dbReference type="Proteomes" id="UP000031121"/>
    </source>
</evidence>
<dbReference type="EMBL" id="CP009302">
    <property type="protein sequence ID" value="AJC11997.1"/>
    <property type="molecule type" value="Genomic_DNA"/>
</dbReference>
<organism evidence="3 4">
    <name type="scientific">Berryella intestinalis</name>
    <dbReference type="NCBI Taxonomy" id="1531429"/>
    <lineage>
        <taxon>Bacteria</taxon>
        <taxon>Bacillati</taxon>
        <taxon>Actinomycetota</taxon>
        <taxon>Coriobacteriia</taxon>
        <taxon>Eggerthellales</taxon>
        <taxon>Eggerthellaceae</taxon>
        <taxon>Berryella</taxon>
    </lineage>
</organism>
<dbReference type="Pfam" id="PF01817">
    <property type="entry name" value="CM_2"/>
    <property type="match status" value="1"/>
</dbReference>
<dbReference type="InterPro" id="IPR002701">
    <property type="entry name" value="CM_II_prokaryot"/>
</dbReference>
<dbReference type="InterPro" id="IPR051331">
    <property type="entry name" value="Chorismate_mutase-related"/>
</dbReference>
<dbReference type="RefSeq" id="WP_039688981.1">
    <property type="nucleotide sequence ID" value="NZ_CP009302.1"/>
</dbReference>
<dbReference type="Gene3D" id="1.20.59.10">
    <property type="entry name" value="Chorismate mutase"/>
    <property type="match status" value="1"/>
</dbReference>
<reference evidence="4" key="1">
    <citation type="submission" date="2014-08" db="EMBL/GenBank/DDBJ databases">
        <title>Coriobacteriaceae sp. complete genome.</title>
        <authorList>
            <person name="Looft T."/>
            <person name="Bayles D.O."/>
            <person name="Stanton T.B."/>
        </authorList>
    </citation>
    <scope>NUCLEOTIDE SEQUENCE [LARGE SCALE GENOMIC DNA]</scope>
    <source>
        <strain evidence="4">68-1-3</strain>
    </source>
</reference>
<reference evidence="3 4" key="2">
    <citation type="journal article" date="2015" name="Genome Announc.">
        <title>Complete Genome Sequence of Coriobacteriaceae Strain 68-1-3, a Novel Mucus-Degrading Isolate from the Swine Intestinal Tract.</title>
        <authorList>
            <person name="Looft T."/>
            <person name="Bayles D.O."/>
            <person name="Alt D.P."/>
            <person name="Stanton T.B."/>
        </authorList>
    </citation>
    <scope>NUCLEOTIDE SEQUENCE [LARGE SCALE GENOMIC DNA]</scope>
    <source>
        <strain evidence="3 4">68-1-3</strain>
    </source>
</reference>
<feature type="domain" description="Chorismate mutase" evidence="2">
    <location>
        <begin position="4"/>
        <end position="89"/>
    </location>
</feature>
<dbReference type="InterPro" id="IPR036263">
    <property type="entry name" value="Chorismate_II_sf"/>
</dbReference>
<keyword evidence="4" id="KW-1185">Reference proteome</keyword>
<dbReference type="SUPFAM" id="SSF48600">
    <property type="entry name" value="Chorismate mutase II"/>
    <property type="match status" value="1"/>
</dbReference>
<sequence length="89" mass="10192">MPESQNLEAIARNRAEIDRIDREIVRLLNERCGRSLAIRDLKSAEHLGIFDARREEEILEKTAEANEGPLDDEHVHAVYAAILRVMKEA</sequence>
<dbReference type="PANTHER" id="PTHR38041">
    <property type="entry name" value="CHORISMATE MUTASE"/>
    <property type="match status" value="1"/>
</dbReference>
<evidence type="ECO:0000259" key="2">
    <source>
        <dbReference type="PROSITE" id="PS51168"/>
    </source>
</evidence>
<dbReference type="PANTHER" id="PTHR38041:SF1">
    <property type="entry name" value="CHORISMATE MUTASE"/>
    <property type="match status" value="1"/>
</dbReference>
<name>A0A0A8BA39_9ACTN</name>
<dbReference type="AlphaFoldDB" id="A0A0A8BA39"/>
<dbReference type="OrthoDB" id="9802281at2"/>
<dbReference type="Proteomes" id="UP000031121">
    <property type="component" value="Chromosome"/>
</dbReference>
<proteinExistence type="predicted"/>
<dbReference type="InterPro" id="IPR036979">
    <property type="entry name" value="CM_dom_sf"/>
</dbReference>
<keyword evidence="1" id="KW-0413">Isomerase</keyword>
<evidence type="ECO:0000313" key="3">
    <source>
        <dbReference type="EMBL" id="AJC11997.1"/>
    </source>
</evidence>
<dbReference type="KEGG" id="cbac:JI75_04235"/>
<accession>A0A0A8BA39</accession>
<dbReference type="STRING" id="1531429.JI75_04235"/>
<dbReference type="SMART" id="SM00830">
    <property type="entry name" value="CM_2"/>
    <property type="match status" value="1"/>
</dbReference>
<dbReference type="HOGENOM" id="CLU_131518_3_1_11"/>
<protein>
    <recommendedName>
        <fullName evidence="2">Chorismate mutase domain-containing protein</fullName>
    </recommendedName>
</protein>
<dbReference type="GO" id="GO:0004106">
    <property type="term" value="F:chorismate mutase activity"/>
    <property type="evidence" value="ECO:0007669"/>
    <property type="project" value="InterPro"/>
</dbReference>
<gene>
    <name evidence="3" type="ORF">JI75_04235</name>
</gene>
<dbReference type="PROSITE" id="PS51168">
    <property type="entry name" value="CHORISMATE_MUT_2"/>
    <property type="match status" value="1"/>
</dbReference>